<reference evidence="1 2" key="1">
    <citation type="submission" date="2020-08" db="EMBL/GenBank/DDBJ databases">
        <title>Genomic Encyclopedia of Type Strains, Phase IV (KMG-IV): sequencing the most valuable type-strain genomes for metagenomic binning, comparative biology and taxonomic classification.</title>
        <authorList>
            <person name="Goeker M."/>
        </authorList>
    </citation>
    <scope>NUCLEOTIDE SEQUENCE [LARGE SCALE GENOMIC DNA]</scope>
    <source>
        <strain evidence="1 2">DSM 102234</strain>
    </source>
</reference>
<dbReference type="InterPro" id="IPR024524">
    <property type="entry name" value="DUF3800"/>
</dbReference>
<evidence type="ECO:0008006" key="3">
    <source>
        <dbReference type="Google" id="ProtNLM"/>
    </source>
</evidence>
<protein>
    <recommendedName>
        <fullName evidence="3">DUF3800 domain-containing protein</fullName>
    </recommendedName>
</protein>
<name>A0A7W6EB32_9RHOB</name>
<dbReference type="EMBL" id="JACIEI010000013">
    <property type="protein sequence ID" value="MBB3995325.1"/>
    <property type="molecule type" value="Genomic_DNA"/>
</dbReference>
<dbReference type="Pfam" id="PF12686">
    <property type="entry name" value="DUF3800"/>
    <property type="match status" value="1"/>
</dbReference>
<dbReference type="RefSeq" id="WP_184567139.1">
    <property type="nucleotide sequence ID" value="NZ_JACIEI010000013.1"/>
</dbReference>
<dbReference type="Proteomes" id="UP000530268">
    <property type="component" value="Unassembled WGS sequence"/>
</dbReference>
<evidence type="ECO:0000313" key="2">
    <source>
        <dbReference type="Proteomes" id="UP000530268"/>
    </source>
</evidence>
<dbReference type="AlphaFoldDB" id="A0A7W6EB32"/>
<gene>
    <name evidence="1" type="ORF">GGR95_002980</name>
</gene>
<organism evidence="1 2">
    <name type="scientific">Sulfitobacter undariae</name>
    <dbReference type="NCBI Taxonomy" id="1563671"/>
    <lineage>
        <taxon>Bacteria</taxon>
        <taxon>Pseudomonadati</taxon>
        <taxon>Pseudomonadota</taxon>
        <taxon>Alphaproteobacteria</taxon>
        <taxon>Rhodobacterales</taxon>
        <taxon>Roseobacteraceae</taxon>
        <taxon>Sulfitobacter</taxon>
    </lineage>
</organism>
<proteinExistence type="predicted"/>
<accession>A0A7W6EB32</accession>
<sequence length="289" mass="33110">MNPLKYKYVLYIDEAGDDGLRRVQPADPNGATEWLVISGYLIRAENEQNCNTWMDHLLKDINCRSRSLHYRKLSPKKQERAAELLASHNGRAFIVASNKKNMKGYNNERAAQAGGQQWFYNWLVRLLLERVTNFCAHDCSGHPGPGDKIRVVFSQRGGHSYSQTKAYFEKLRYQHTPVLNKRTIDFRFISFRLTDYVPHYTEAGLQFADIVASAAYQALNPVGNRWTNRPALSLKPAVCKDEVGERRDFGVVLQPPNYSSIGLTEPQVEFFEHYGFSKGELVQGRARFD</sequence>
<evidence type="ECO:0000313" key="1">
    <source>
        <dbReference type="EMBL" id="MBB3995325.1"/>
    </source>
</evidence>
<comment type="caution">
    <text evidence="1">The sequence shown here is derived from an EMBL/GenBank/DDBJ whole genome shotgun (WGS) entry which is preliminary data.</text>
</comment>
<keyword evidence="2" id="KW-1185">Reference proteome</keyword>